<sequence length="181" mass="21591">MDETFRAILCHELIHIVYWDPLRIGKRARNAALVALCLFLLLPLGTYLGKFTPWFFVLFIPILILYFGYIGIICNVRYWGQISELRADKKGMKVAEVSKDVFDTYWELARSIEHEAAATRRISSANFLYKRYKRYIEIEYHPSIERRKQSLKRDNWGIYDYVEQFLLILKWRITGKGWNGR</sequence>
<organism evidence="2 3">
    <name type="scientific">Desulfosporosinus metallidurans</name>
    <dbReference type="NCBI Taxonomy" id="1888891"/>
    <lineage>
        <taxon>Bacteria</taxon>
        <taxon>Bacillati</taxon>
        <taxon>Bacillota</taxon>
        <taxon>Clostridia</taxon>
        <taxon>Eubacteriales</taxon>
        <taxon>Desulfitobacteriaceae</taxon>
        <taxon>Desulfosporosinus</taxon>
    </lineage>
</organism>
<evidence type="ECO:0000313" key="3">
    <source>
        <dbReference type="Proteomes" id="UP000186102"/>
    </source>
</evidence>
<dbReference type="STRING" id="1888891.DSOL_4133"/>
<name>A0A1Q8QLN5_9FIRM</name>
<keyword evidence="1" id="KW-0472">Membrane</keyword>
<gene>
    <name evidence="2" type="ORF">DSOL_4133</name>
</gene>
<protein>
    <submittedName>
        <fullName evidence="2">Uncharacterized protein</fullName>
    </submittedName>
</protein>
<feature type="transmembrane region" description="Helical" evidence="1">
    <location>
        <begin position="54"/>
        <end position="80"/>
    </location>
</feature>
<accession>A0A1Q8QLN5</accession>
<reference evidence="2 3" key="1">
    <citation type="submission" date="2016-09" db="EMBL/GenBank/DDBJ databases">
        <title>Complete genome of Desulfosporosinus sp. OL.</title>
        <authorList>
            <person name="Mardanov A."/>
            <person name="Beletsky A."/>
            <person name="Panova A."/>
            <person name="Karnachuk O."/>
            <person name="Ravin N."/>
        </authorList>
    </citation>
    <scope>NUCLEOTIDE SEQUENCE [LARGE SCALE GENOMIC DNA]</scope>
    <source>
        <strain evidence="2 3">OL</strain>
    </source>
</reference>
<proteinExistence type="predicted"/>
<keyword evidence="1" id="KW-1133">Transmembrane helix</keyword>
<comment type="caution">
    <text evidence="2">The sequence shown here is derived from an EMBL/GenBank/DDBJ whole genome shotgun (WGS) entry which is preliminary data.</text>
</comment>
<keyword evidence="1" id="KW-0812">Transmembrane</keyword>
<dbReference type="EMBL" id="MLBF01000045">
    <property type="protein sequence ID" value="OLN28235.1"/>
    <property type="molecule type" value="Genomic_DNA"/>
</dbReference>
<feature type="transmembrane region" description="Helical" evidence="1">
    <location>
        <begin position="31"/>
        <end position="48"/>
    </location>
</feature>
<dbReference type="Proteomes" id="UP000186102">
    <property type="component" value="Unassembled WGS sequence"/>
</dbReference>
<dbReference type="AlphaFoldDB" id="A0A1Q8QLN5"/>
<evidence type="ECO:0000256" key="1">
    <source>
        <dbReference type="SAM" id="Phobius"/>
    </source>
</evidence>
<keyword evidence="3" id="KW-1185">Reference proteome</keyword>
<evidence type="ECO:0000313" key="2">
    <source>
        <dbReference type="EMBL" id="OLN28235.1"/>
    </source>
</evidence>